<feature type="region of interest" description="Disordered" evidence="1">
    <location>
        <begin position="80"/>
        <end position="109"/>
    </location>
</feature>
<reference evidence="2" key="1">
    <citation type="journal article" date="2013" name="Nat. Commun.">
        <title>Whole-genome sequencing of Oryza brachyantha reveals mechanisms underlying Oryza genome evolution.</title>
        <authorList>
            <person name="Chen J."/>
            <person name="Huang Q."/>
            <person name="Gao D."/>
            <person name="Wang J."/>
            <person name="Lang Y."/>
            <person name="Liu T."/>
            <person name="Li B."/>
            <person name="Bai Z."/>
            <person name="Luis Goicoechea J."/>
            <person name="Liang C."/>
            <person name="Chen C."/>
            <person name="Zhang W."/>
            <person name="Sun S."/>
            <person name="Liao Y."/>
            <person name="Zhang X."/>
            <person name="Yang L."/>
            <person name="Song C."/>
            <person name="Wang M."/>
            <person name="Shi J."/>
            <person name="Liu G."/>
            <person name="Liu J."/>
            <person name="Zhou H."/>
            <person name="Zhou W."/>
            <person name="Yu Q."/>
            <person name="An N."/>
            <person name="Chen Y."/>
            <person name="Cai Q."/>
            <person name="Wang B."/>
            <person name="Liu B."/>
            <person name="Min J."/>
            <person name="Huang Y."/>
            <person name="Wu H."/>
            <person name="Li Z."/>
            <person name="Zhang Y."/>
            <person name="Yin Y."/>
            <person name="Song W."/>
            <person name="Jiang J."/>
            <person name="Jackson S.A."/>
            <person name="Wing R.A."/>
            <person name="Wang J."/>
            <person name="Chen M."/>
        </authorList>
    </citation>
    <scope>NUCLEOTIDE SEQUENCE [LARGE SCALE GENOMIC DNA]</scope>
    <source>
        <strain evidence="2">cv. IRGC 101232</strain>
    </source>
</reference>
<evidence type="ECO:0000256" key="1">
    <source>
        <dbReference type="SAM" id="MobiDB-lite"/>
    </source>
</evidence>
<dbReference type="Gramene" id="OB12G16610.1">
    <property type="protein sequence ID" value="OB12G16610.1"/>
    <property type="gene ID" value="OB12G16610"/>
</dbReference>
<sequence length="128" mass="14430">MFDLEAKVTPACVRACRFLVIMSARSGARAGGWRPREDAAATYYRCTVLVHVRGVRRRLFPRAPRGRRRDRLVRRARGGSELRAAAAGRRGRWTTRPQPQGHGSPAFGSARTTTLELKIMEIMEILKI</sequence>
<name>J3NCF3_ORYBR</name>
<reference evidence="2" key="2">
    <citation type="submission" date="2013-04" db="UniProtKB">
        <authorList>
            <consortium name="EnsemblPlants"/>
        </authorList>
    </citation>
    <scope>IDENTIFICATION</scope>
</reference>
<evidence type="ECO:0000313" key="3">
    <source>
        <dbReference type="Proteomes" id="UP000006038"/>
    </source>
</evidence>
<keyword evidence="3" id="KW-1185">Reference proteome</keyword>
<organism evidence="2">
    <name type="scientific">Oryza brachyantha</name>
    <name type="common">malo sina</name>
    <dbReference type="NCBI Taxonomy" id="4533"/>
    <lineage>
        <taxon>Eukaryota</taxon>
        <taxon>Viridiplantae</taxon>
        <taxon>Streptophyta</taxon>
        <taxon>Embryophyta</taxon>
        <taxon>Tracheophyta</taxon>
        <taxon>Spermatophyta</taxon>
        <taxon>Magnoliopsida</taxon>
        <taxon>Liliopsida</taxon>
        <taxon>Poales</taxon>
        <taxon>Poaceae</taxon>
        <taxon>BOP clade</taxon>
        <taxon>Oryzoideae</taxon>
        <taxon>Oryzeae</taxon>
        <taxon>Oryzinae</taxon>
        <taxon>Oryza</taxon>
    </lineage>
</organism>
<dbReference type="AlphaFoldDB" id="J3NCF3"/>
<dbReference type="Proteomes" id="UP000006038">
    <property type="component" value="Chromosome 12"/>
</dbReference>
<dbReference type="EnsemblPlants" id="OB12G16610.1">
    <property type="protein sequence ID" value="OB12G16610.1"/>
    <property type="gene ID" value="OB12G16610"/>
</dbReference>
<dbReference type="HOGENOM" id="CLU_1962981_0_0_1"/>
<evidence type="ECO:0000313" key="2">
    <source>
        <dbReference type="EnsemblPlants" id="OB12G16610.1"/>
    </source>
</evidence>
<proteinExistence type="predicted"/>
<accession>J3NCF3</accession>
<protein>
    <submittedName>
        <fullName evidence="2">Uncharacterized protein</fullName>
    </submittedName>
</protein>